<accession>A0A6C0QP78</accession>
<dbReference type="EMBL" id="CP019717">
    <property type="protein sequence ID" value="QHZ50477.1"/>
    <property type="molecule type" value="Genomic_DNA"/>
</dbReference>
<evidence type="ECO:0000313" key="2">
    <source>
        <dbReference type="EMBL" id="QHZ50477.1"/>
    </source>
</evidence>
<evidence type="ECO:0000256" key="1">
    <source>
        <dbReference type="SAM" id="MobiDB-lite"/>
    </source>
</evidence>
<organism evidence="2 3">
    <name type="scientific">Paenibacillus larvae subsp. larvae</name>
    <dbReference type="NCBI Taxonomy" id="147375"/>
    <lineage>
        <taxon>Bacteria</taxon>
        <taxon>Bacillati</taxon>
        <taxon>Bacillota</taxon>
        <taxon>Bacilli</taxon>
        <taxon>Bacillales</taxon>
        <taxon>Paenibacillaceae</taxon>
        <taxon>Paenibacillus</taxon>
    </lineage>
</organism>
<dbReference type="AlphaFoldDB" id="A0A6C0QP78"/>
<reference evidence="2 3" key="1">
    <citation type="journal article" date="2020" name="Int. J. Med. Microbiol.">
        <title>Discovery of Paenibacillus larvae ERIC V: Phenotypic and genomic comparison to genotypes ERIC I-IV reveal different inventories of virulence factors which correlate with epidemiological prevalences of American Foulbrood.</title>
        <authorList>
            <person name="Beims H."/>
            <person name="Bunk B."/>
            <person name="Erler S."/>
            <person name="Mohr K.I."/>
            <person name="Sproer C."/>
            <person name="Pradella S."/>
            <person name="Gunther G."/>
            <person name="Rohde M."/>
            <person name="von der Ohe W."/>
            <person name="Steinert M."/>
        </authorList>
    </citation>
    <scope>NUCLEOTIDE SEQUENCE [LARGE SCALE GENOMIC DNA]</scope>
    <source>
        <strain evidence="2">Eric_V</strain>
    </source>
</reference>
<proteinExistence type="predicted"/>
<feature type="region of interest" description="Disordered" evidence="1">
    <location>
        <begin position="16"/>
        <end position="36"/>
    </location>
</feature>
<name>A0A6C0QP78_9BACL</name>
<sequence length="36" mass="4066">MSEVVNVHVNRSLSVGTVHDQTKRMPEHYPSIGRCT</sequence>
<protein>
    <submittedName>
        <fullName evidence="2">Uncharacterized protein</fullName>
    </submittedName>
</protein>
<gene>
    <name evidence="2" type="ORF">ERICV_01310</name>
</gene>
<evidence type="ECO:0000313" key="3">
    <source>
        <dbReference type="Proteomes" id="UP000464330"/>
    </source>
</evidence>
<dbReference type="Proteomes" id="UP000464330">
    <property type="component" value="Chromosome"/>
</dbReference>